<feature type="domain" description="Methyl-accepting transducer" evidence="5">
    <location>
        <begin position="197"/>
        <end position="416"/>
    </location>
</feature>
<dbReference type="PANTHER" id="PTHR32089">
    <property type="entry name" value="METHYL-ACCEPTING CHEMOTAXIS PROTEIN MCPB"/>
    <property type="match status" value="1"/>
</dbReference>
<dbReference type="InterPro" id="IPR004090">
    <property type="entry name" value="Chemotax_Me-accpt_rcpt"/>
</dbReference>
<dbReference type="InterPro" id="IPR012292">
    <property type="entry name" value="Globin/Proto"/>
</dbReference>
<dbReference type="SUPFAM" id="SSF58104">
    <property type="entry name" value="Methyl-accepting chemotaxis protein (MCP) signaling domain"/>
    <property type="match status" value="1"/>
</dbReference>
<dbReference type="PANTHER" id="PTHR32089:SF118">
    <property type="entry name" value="HEME-BASED AEROTACTIC TRANSDUCER HEMAT"/>
    <property type="match status" value="1"/>
</dbReference>
<dbReference type="Pfam" id="PF11563">
    <property type="entry name" value="Protoglobin"/>
    <property type="match status" value="1"/>
</dbReference>
<accession>A0ABS3DY74</accession>
<feature type="coiled-coil region" evidence="4">
    <location>
        <begin position="251"/>
        <end position="278"/>
    </location>
</feature>
<evidence type="ECO:0000313" key="7">
    <source>
        <dbReference type="Proteomes" id="UP000663970"/>
    </source>
</evidence>
<proteinExistence type="inferred from homology"/>
<comment type="caution">
    <text evidence="6">The sequence shown here is derived from an EMBL/GenBank/DDBJ whole genome shotgun (WGS) entry which is preliminary data.</text>
</comment>
<protein>
    <submittedName>
        <fullName evidence="6">Globin-coupled sensor protein</fullName>
    </submittedName>
</protein>
<comment type="similarity">
    <text evidence="2">Belongs to the methyl-accepting chemotaxis (MCP) protein family.</text>
</comment>
<gene>
    <name evidence="6" type="ORF">JF544_13650</name>
</gene>
<sequence>MGWLNKRKEAVRKKLGEGRTGVIDVPEGSDIHRQCEMIQLTADDLAVLRDLQPMVSEEMDAIVKKFYVNLESEPTLQQMIKDHSTVDRLRKTLAVHMEEMFSGVINEAYIEKRKRIAAVHLKIGLEPKWYMSAFQDLLLSFLEVYDRHLEEDDYRQAVAATTKILSIEQQLVLEMFQREADALREKEIEKREEAYLKVDQMSAEVAAVSQQASASTEQLTDQTEKMVTDSKNGTAVARQVEQQSLDGKKQLEVHQRQMNQIQQTIREISGDMEKLSRIAEEISKIVTIVSSIAEQTNLLSLNASIEAARAGEHGAGFTVVAAEVRKLSEQTQTSAAEVSQLIHSTSGQIHNVSGHVGSIDEMIAEGADSMEQINHFFTEIVTAMGQNKAYNASMEEELQHFSYVIDEINDAVGKVAASSQQLTAMTD</sequence>
<dbReference type="PROSITE" id="PS50111">
    <property type="entry name" value="CHEMOTAXIS_TRANSDUC_2"/>
    <property type="match status" value="1"/>
</dbReference>
<organism evidence="6 7">
    <name type="scientific">Halobacillus kuroshimensis</name>
    <dbReference type="NCBI Taxonomy" id="302481"/>
    <lineage>
        <taxon>Bacteria</taxon>
        <taxon>Bacillati</taxon>
        <taxon>Bacillota</taxon>
        <taxon>Bacilli</taxon>
        <taxon>Bacillales</taxon>
        <taxon>Bacillaceae</taxon>
        <taxon>Halobacillus</taxon>
    </lineage>
</organism>
<evidence type="ECO:0000313" key="6">
    <source>
        <dbReference type="EMBL" id="MBN8236306.1"/>
    </source>
</evidence>
<evidence type="ECO:0000256" key="1">
    <source>
        <dbReference type="ARBA" id="ARBA00023224"/>
    </source>
</evidence>
<dbReference type="Gene3D" id="1.10.490.10">
    <property type="entry name" value="Globins"/>
    <property type="match status" value="1"/>
</dbReference>
<keyword evidence="4" id="KW-0175">Coiled coil</keyword>
<dbReference type="SUPFAM" id="SSF46458">
    <property type="entry name" value="Globin-like"/>
    <property type="match status" value="1"/>
</dbReference>
<dbReference type="Gene3D" id="1.10.287.950">
    <property type="entry name" value="Methyl-accepting chemotaxis protein"/>
    <property type="match status" value="1"/>
</dbReference>
<dbReference type="Proteomes" id="UP000663970">
    <property type="component" value="Unassembled WGS sequence"/>
</dbReference>
<evidence type="ECO:0000256" key="3">
    <source>
        <dbReference type="PROSITE-ProRule" id="PRU00284"/>
    </source>
</evidence>
<dbReference type="SMART" id="SM00283">
    <property type="entry name" value="MA"/>
    <property type="match status" value="1"/>
</dbReference>
<keyword evidence="1 3" id="KW-0807">Transducer</keyword>
<dbReference type="CDD" id="cd01068">
    <property type="entry name" value="globin_sensor"/>
    <property type="match status" value="1"/>
</dbReference>
<dbReference type="InterPro" id="IPR004089">
    <property type="entry name" value="MCPsignal_dom"/>
</dbReference>
<reference evidence="6 7" key="1">
    <citation type="submission" date="2020-12" db="EMBL/GenBank/DDBJ databases">
        <title>Oil enriched cultivation method for isolating marine PHA-producing bacteria.</title>
        <authorList>
            <person name="Zheng W."/>
            <person name="Yu S."/>
            <person name="Huang Y."/>
        </authorList>
    </citation>
    <scope>NUCLEOTIDE SEQUENCE [LARGE SCALE GENOMIC DNA]</scope>
    <source>
        <strain evidence="6 7">SY-2-6</strain>
    </source>
</reference>
<dbReference type="PRINTS" id="PR00260">
    <property type="entry name" value="CHEMTRNSDUCR"/>
</dbReference>
<dbReference type="Pfam" id="PF00015">
    <property type="entry name" value="MCPsignal"/>
    <property type="match status" value="1"/>
</dbReference>
<name>A0ABS3DY74_9BACI</name>
<dbReference type="InterPro" id="IPR044398">
    <property type="entry name" value="Globin-sensor_dom"/>
</dbReference>
<evidence type="ECO:0000256" key="4">
    <source>
        <dbReference type="SAM" id="Coils"/>
    </source>
</evidence>
<dbReference type="RefSeq" id="WP_206934637.1">
    <property type="nucleotide sequence ID" value="NZ_JAEKJY010000004.1"/>
</dbReference>
<dbReference type="EMBL" id="JAEKJY010000004">
    <property type="protein sequence ID" value="MBN8236306.1"/>
    <property type="molecule type" value="Genomic_DNA"/>
</dbReference>
<evidence type="ECO:0000256" key="2">
    <source>
        <dbReference type="ARBA" id="ARBA00029447"/>
    </source>
</evidence>
<dbReference type="InterPro" id="IPR009050">
    <property type="entry name" value="Globin-like_sf"/>
</dbReference>
<keyword evidence="7" id="KW-1185">Reference proteome</keyword>
<evidence type="ECO:0000259" key="5">
    <source>
        <dbReference type="PROSITE" id="PS50111"/>
    </source>
</evidence>
<dbReference type="InterPro" id="IPR039379">
    <property type="entry name" value="Protoglobin_sensor_dom"/>
</dbReference>